<protein>
    <submittedName>
        <fullName evidence="3">MFS transporter</fullName>
    </submittedName>
</protein>
<dbReference type="Gene3D" id="1.20.1250.20">
    <property type="entry name" value="MFS general substrate transporter like domains"/>
    <property type="match status" value="2"/>
</dbReference>
<feature type="transmembrane region" description="Helical" evidence="2">
    <location>
        <begin position="53"/>
        <end position="73"/>
    </location>
</feature>
<reference evidence="3" key="1">
    <citation type="submission" date="2020-07" db="EMBL/GenBank/DDBJ databases">
        <title>Vallitalea pronyensis genome.</title>
        <authorList>
            <person name="Postec A."/>
        </authorList>
    </citation>
    <scope>NUCLEOTIDE SEQUENCE</scope>
    <source>
        <strain evidence="3">FatNI3</strain>
    </source>
</reference>
<feature type="transmembrane region" description="Helical" evidence="2">
    <location>
        <begin position="174"/>
        <end position="196"/>
    </location>
</feature>
<evidence type="ECO:0000313" key="3">
    <source>
        <dbReference type="EMBL" id="QUI22521.1"/>
    </source>
</evidence>
<feature type="transmembrane region" description="Helical" evidence="2">
    <location>
        <begin position="309"/>
        <end position="327"/>
    </location>
</feature>
<feature type="transmembrane region" description="Helical" evidence="2">
    <location>
        <begin position="145"/>
        <end position="168"/>
    </location>
</feature>
<feature type="transmembrane region" description="Helical" evidence="2">
    <location>
        <begin position="280"/>
        <end position="303"/>
    </location>
</feature>
<feature type="transmembrane region" description="Helical" evidence="2">
    <location>
        <begin position="79"/>
        <end position="108"/>
    </location>
</feature>
<dbReference type="RefSeq" id="WP_212698010.1">
    <property type="nucleotide sequence ID" value="NZ_CP058649.1"/>
</dbReference>
<keyword evidence="4" id="KW-1185">Reference proteome</keyword>
<dbReference type="SUPFAM" id="SSF103473">
    <property type="entry name" value="MFS general substrate transporter"/>
    <property type="match status" value="1"/>
</dbReference>
<feature type="transmembrane region" description="Helical" evidence="2">
    <location>
        <begin position="380"/>
        <end position="398"/>
    </location>
</feature>
<keyword evidence="2" id="KW-1133">Transmembrane helix</keyword>
<dbReference type="Proteomes" id="UP000683246">
    <property type="component" value="Chromosome"/>
</dbReference>
<accession>A0A8J8MJ95</accession>
<name>A0A8J8MJ95_9FIRM</name>
<keyword evidence="2" id="KW-0472">Membrane</keyword>
<evidence type="ECO:0000313" key="4">
    <source>
        <dbReference type="Proteomes" id="UP000683246"/>
    </source>
</evidence>
<feature type="transmembrane region" description="Helical" evidence="2">
    <location>
        <begin position="249"/>
        <end position="268"/>
    </location>
</feature>
<evidence type="ECO:0000256" key="1">
    <source>
        <dbReference type="ARBA" id="ARBA00004651"/>
    </source>
</evidence>
<dbReference type="Pfam" id="PF07690">
    <property type="entry name" value="MFS_1"/>
    <property type="match status" value="1"/>
</dbReference>
<keyword evidence="2" id="KW-0812">Transmembrane</keyword>
<feature type="transmembrane region" description="Helical" evidence="2">
    <location>
        <begin position="12"/>
        <end position="33"/>
    </location>
</feature>
<dbReference type="KEGG" id="vpy:HZI73_09505"/>
<feature type="transmembrane region" description="Helical" evidence="2">
    <location>
        <begin position="348"/>
        <end position="374"/>
    </location>
</feature>
<dbReference type="GO" id="GO:0022857">
    <property type="term" value="F:transmembrane transporter activity"/>
    <property type="evidence" value="ECO:0007669"/>
    <property type="project" value="InterPro"/>
</dbReference>
<dbReference type="AlphaFoldDB" id="A0A8J8MJ95"/>
<dbReference type="InterPro" id="IPR036259">
    <property type="entry name" value="MFS_trans_sf"/>
</dbReference>
<proteinExistence type="predicted"/>
<dbReference type="GO" id="GO:0005886">
    <property type="term" value="C:plasma membrane"/>
    <property type="evidence" value="ECO:0007669"/>
    <property type="project" value="UniProtKB-SubCell"/>
</dbReference>
<feature type="transmembrane region" description="Helical" evidence="2">
    <location>
        <begin position="216"/>
        <end position="237"/>
    </location>
</feature>
<organism evidence="3 4">
    <name type="scientific">Vallitalea pronyensis</name>
    <dbReference type="NCBI Taxonomy" id="1348613"/>
    <lineage>
        <taxon>Bacteria</taxon>
        <taxon>Bacillati</taxon>
        <taxon>Bacillota</taxon>
        <taxon>Clostridia</taxon>
        <taxon>Lachnospirales</taxon>
        <taxon>Vallitaleaceae</taxon>
        <taxon>Vallitalea</taxon>
    </lineage>
</organism>
<gene>
    <name evidence="3" type="ORF">HZI73_09505</name>
</gene>
<dbReference type="EMBL" id="CP058649">
    <property type="protein sequence ID" value="QUI22521.1"/>
    <property type="molecule type" value="Genomic_DNA"/>
</dbReference>
<evidence type="ECO:0000256" key="2">
    <source>
        <dbReference type="SAM" id="Phobius"/>
    </source>
</evidence>
<dbReference type="InterPro" id="IPR011701">
    <property type="entry name" value="MFS"/>
</dbReference>
<comment type="subcellular location">
    <subcellularLocation>
        <location evidence="1">Cell membrane</location>
        <topology evidence="1">Multi-pass membrane protein</topology>
    </subcellularLocation>
</comment>
<sequence>MGNVFRDKKKEVRVYFLILALTALALALSNNIFGNYFKDAYQVTPFQRGLIEFPREIPGILCVFMVSALSFMGDIRLSIVAQILSFIGIAVLGFVTPTFSVMLIFLFINSMGMHLFFPLQDSIGIALIDDDKQVGKIMGQYKGTFTAFSMIGGIIVFIGFRTGIFSFTTKIKHVFVIDALLFLMIIGLFIYLMVLLKKPLIKKKTFKSIYRKEYKYYYILAIMNGVQKQIMIVYGPWVLIEILNKKADVLAVLAIIGSFIGMFFIPAIGRWIDRFGIRKLLFADAISFIGVYTAYGLITAGFATGYLELVGIPVLLAYGMIIIDRMSMQMSMIRTVYLKSIAVEQSDITSTLSLGISMDHVVSIACAFAGGIVWGTWGPQYIFFFAAGLSFINLYVATRIKEKAV</sequence>